<feature type="compositionally biased region" description="Basic and acidic residues" evidence="1">
    <location>
        <begin position="1"/>
        <end position="10"/>
    </location>
</feature>
<dbReference type="AlphaFoldDB" id="A0A9P6PPA0"/>
<proteinExistence type="predicted"/>
<organism evidence="2 3">
    <name type="scientific">Actinomortierella ambigua</name>
    <dbReference type="NCBI Taxonomy" id="1343610"/>
    <lineage>
        <taxon>Eukaryota</taxon>
        <taxon>Fungi</taxon>
        <taxon>Fungi incertae sedis</taxon>
        <taxon>Mucoromycota</taxon>
        <taxon>Mortierellomycotina</taxon>
        <taxon>Mortierellomycetes</taxon>
        <taxon>Mortierellales</taxon>
        <taxon>Mortierellaceae</taxon>
        <taxon>Actinomortierella</taxon>
    </lineage>
</organism>
<sequence>FHQQPEDNIDKYVNFDNTPDGEDDDSAGIDPGIEEDEEGPLVDNRRSISLARLLDR</sequence>
<dbReference type="EMBL" id="JAAAJB010001024">
    <property type="protein sequence ID" value="KAG0249327.1"/>
    <property type="molecule type" value="Genomic_DNA"/>
</dbReference>
<accession>A0A9P6PPA0</accession>
<name>A0A9P6PPA0_9FUNG</name>
<keyword evidence="3" id="KW-1185">Reference proteome</keyword>
<dbReference type="Proteomes" id="UP000807716">
    <property type="component" value="Unassembled WGS sequence"/>
</dbReference>
<evidence type="ECO:0000313" key="2">
    <source>
        <dbReference type="EMBL" id="KAG0249327.1"/>
    </source>
</evidence>
<comment type="caution">
    <text evidence="2">The sequence shown here is derived from an EMBL/GenBank/DDBJ whole genome shotgun (WGS) entry which is preliminary data.</text>
</comment>
<evidence type="ECO:0000256" key="1">
    <source>
        <dbReference type="SAM" id="MobiDB-lite"/>
    </source>
</evidence>
<gene>
    <name evidence="2" type="ORF">DFQ27_000208</name>
</gene>
<protein>
    <submittedName>
        <fullName evidence="2">Uncharacterized protein</fullName>
    </submittedName>
</protein>
<feature type="compositionally biased region" description="Acidic residues" evidence="1">
    <location>
        <begin position="19"/>
        <end position="40"/>
    </location>
</feature>
<reference evidence="2" key="1">
    <citation type="journal article" date="2020" name="Fungal Divers.">
        <title>Resolving the Mortierellaceae phylogeny through synthesis of multi-gene phylogenetics and phylogenomics.</title>
        <authorList>
            <person name="Vandepol N."/>
            <person name="Liber J."/>
            <person name="Desiro A."/>
            <person name="Na H."/>
            <person name="Kennedy M."/>
            <person name="Barry K."/>
            <person name="Grigoriev I.V."/>
            <person name="Miller A.N."/>
            <person name="O'Donnell K."/>
            <person name="Stajich J.E."/>
            <person name="Bonito G."/>
        </authorList>
    </citation>
    <scope>NUCLEOTIDE SEQUENCE</scope>
    <source>
        <strain evidence="2">BC1065</strain>
    </source>
</reference>
<feature type="non-terminal residue" evidence="2">
    <location>
        <position position="1"/>
    </location>
</feature>
<feature type="region of interest" description="Disordered" evidence="1">
    <location>
        <begin position="1"/>
        <end position="44"/>
    </location>
</feature>
<evidence type="ECO:0000313" key="3">
    <source>
        <dbReference type="Proteomes" id="UP000807716"/>
    </source>
</evidence>